<dbReference type="Gene3D" id="2.60.40.10">
    <property type="entry name" value="Immunoglobulins"/>
    <property type="match status" value="2"/>
</dbReference>
<feature type="domain" description="Fibronectin type-III" evidence="13">
    <location>
        <begin position="371"/>
        <end position="480"/>
    </location>
</feature>
<dbReference type="InterPro" id="IPR003598">
    <property type="entry name" value="Ig_sub2"/>
</dbReference>
<dbReference type="Gene3D" id="3.30.200.20">
    <property type="entry name" value="Phosphorylase Kinase, domain 1"/>
    <property type="match status" value="1"/>
</dbReference>
<keyword evidence="6" id="KW-0418">Kinase</keyword>
<feature type="region of interest" description="Disordered" evidence="10">
    <location>
        <begin position="817"/>
        <end position="836"/>
    </location>
</feature>
<reference evidence="15" key="1">
    <citation type="submission" date="2021-01" db="EMBL/GenBank/DDBJ databases">
        <title>Caligus Genome Assembly.</title>
        <authorList>
            <person name="Gallardo-Escarate C."/>
        </authorList>
    </citation>
    <scope>NUCLEOTIDE SEQUENCE [LARGE SCALE GENOMIC DNA]</scope>
</reference>
<feature type="compositionally biased region" description="Low complexity" evidence="10">
    <location>
        <begin position="821"/>
        <end position="836"/>
    </location>
</feature>
<keyword evidence="2" id="KW-0723">Serine/threonine-protein kinase</keyword>
<protein>
    <recommendedName>
        <fullName evidence="16">Myosin light chain kinase, smooth muscle</fullName>
    </recommendedName>
</protein>
<feature type="region of interest" description="Disordered" evidence="10">
    <location>
        <begin position="353"/>
        <end position="376"/>
    </location>
</feature>
<sequence length="836" mass="91789">MPSASNSPLLSRKTYHRPHPSHLADPPSEDTTLEEVSKEILRKISTHQQLSVASMVRRFETREDIKTRAGHPEEEPSPKVSSCSSSSMSSSVGRSPESGDEEEAEYCPPKEINQEQKTQQPLQEPPKAGPKPNKGREREASLNSAESPPSASSMVPSNSKKTNSIPSSSIAPETTTSGGGEALPNAKPSSELHQNKKKPPPLQKPPSSSSPSVSPSPREPKRNLSGLPSTSLALRAVNKRSESDGIVLAERPKPQRQSDVARASKTPHPPSRAAPCPATIIKGPEDAIKKVGDDVELSCHYFGDPDPEVAWSKNGKPLTSKDQRLTILFINGTSTLSLKDLRGEDGGKYECTVTNESGSDTSSASLSVPTPPEPPAGRPFVSDIDFSSRCLTLAWYGSTFDGGSIVTGYAAEMSSWAISSDPEPPVTEDWKVLTTGINSTSYIFKELHPGREYIFRIRSENVVGMSDPSLPSEPVRCLPNGEEEEGEDEESSEEASPFTHRIVALDEGSVFKRKYGVYDELGRGRFGVVFKVRDKETNEVLAAKFVKCRRSEDRQKVRDEIEIMNSLDYAKLLQLAAAYENPKEIIMVMEYIGGGELFEKVVQDDFTLTERDCVLFMKQICAAVGYMHSKDIVHLDLKPENILCKSKRSHQIKIIDFGLTRKLKPPDEVRILFGTPEFVSPEVINYEPVSTTSDMWSVGVVCYVLLSGLSPFMGDSDPETFGNITGIRYDFEDEAFDNISTEAKDFISSLLVKNQKERLSAYECLQHAWLAPGAEKTAALQAINTEKLKSFLMRRKWQKAAHAIRALGRFTSLGFRGDGKGSSSSISGFSTQSADF</sequence>
<evidence type="ECO:0000259" key="13">
    <source>
        <dbReference type="PROSITE" id="PS50853"/>
    </source>
</evidence>
<keyword evidence="15" id="KW-1185">Reference proteome</keyword>
<keyword evidence="7 9" id="KW-0067">ATP-binding</keyword>
<feature type="compositionally biased region" description="Low complexity" evidence="10">
    <location>
        <begin position="78"/>
        <end position="96"/>
    </location>
</feature>
<dbReference type="SMART" id="SM00409">
    <property type="entry name" value="IG"/>
    <property type="match status" value="1"/>
</dbReference>
<dbReference type="GO" id="GO:0035556">
    <property type="term" value="P:intracellular signal transduction"/>
    <property type="evidence" value="ECO:0007669"/>
    <property type="project" value="TreeGrafter"/>
</dbReference>
<dbReference type="InterPro" id="IPR036179">
    <property type="entry name" value="Ig-like_dom_sf"/>
</dbReference>
<feature type="compositionally biased region" description="Basic and acidic residues" evidence="10">
    <location>
        <begin position="63"/>
        <end position="77"/>
    </location>
</feature>
<dbReference type="PROSITE" id="PS50853">
    <property type="entry name" value="FN3"/>
    <property type="match status" value="1"/>
</dbReference>
<evidence type="ECO:0000313" key="15">
    <source>
        <dbReference type="Proteomes" id="UP000595437"/>
    </source>
</evidence>
<dbReference type="SMART" id="SM00408">
    <property type="entry name" value="IGc2"/>
    <property type="match status" value="1"/>
</dbReference>
<evidence type="ECO:0000259" key="11">
    <source>
        <dbReference type="PROSITE" id="PS50011"/>
    </source>
</evidence>
<dbReference type="Pfam" id="PF00041">
    <property type="entry name" value="fn3"/>
    <property type="match status" value="1"/>
</dbReference>
<evidence type="ECO:0000256" key="8">
    <source>
        <dbReference type="ARBA" id="ARBA00023319"/>
    </source>
</evidence>
<dbReference type="Proteomes" id="UP000595437">
    <property type="component" value="Chromosome 3"/>
</dbReference>
<dbReference type="Pfam" id="PF00069">
    <property type="entry name" value="Pkinase"/>
    <property type="match status" value="1"/>
</dbReference>
<evidence type="ECO:0000256" key="1">
    <source>
        <dbReference type="ARBA" id="ARBA00006692"/>
    </source>
</evidence>
<dbReference type="InterPro" id="IPR003961">
    <property type="entry name" value="FN3_dom"/>
</dbReference>
<evidence type="ECO:0000259" key="12">
    <source>
        <dbReference type="PROSITE" id="PS50835"/>
    </source>
</evidence>
<comment type="similarity">
    <text evidence="1">Belongs to the protein kinase superfamily. CAMK Ser/Thr protein kinase family.</text>
</comment>
<dbReference type="FunFam" id="2.60.40.10:FF:000107">
    <property type="entry name" value="Myosin, light chain kinase a"/>
    <property type="match status" value="1"/>
</dbReference>
<dbReference type="GO" id="GO:0005524">
    <property type="term" value="F:ATP binding"/>
    <property type="evidence" value="ECO:0007669"/>
    <property type="project" value="UniProtKB-UniRule"/>
</dbReference>
<accession>A0A7T8HLY2</accession>
<dbReference type="SUPFAM" id="SSF48726">
    <property type="entry name" value="Immunoglobulin"/>
    <property type="match status" value="1"/>
</dbReference>
<feature type="region of interest" description="Disordered" evidence="10">
    <location>
        <begin position="63"/>
        <end position="279"/>
    </location>
</feature>
<organism evidence="14 15">
    <name type="scientific">Caligus rogercresseyi</name>
    <name type="common">Sea louse</name>
    <dbReference type="NCBI Taxonomy" id="217165"/>
    <lineage>
        <taxon>Eukaryota</taxon>
        <taxon>Metazoa</taxon>
        <taxon>Ecdysozoa</taxon>
        <taxon>Arthropoda</taxon>
        <taxon>Crustacea</taxon>
        <taxon>Multicrustacea</taxon>
        <taxon>Hexanauplia</taxon>
        <taxon>Copepoda</taxon>
        <taxon>Siphonostomatoida</taxon>
        <taxon>Caligidae</taxon>
        <taxon>Caligus</taxon>
    </lineage>
</organism>
<dbReference type="AlphaFoldDB" id="A0A7T8HLY2"/>
<dbReference type="InterPro" id="IPR036116">
    <property type="entry name" value="FN3_sf"/>
</dbReference>
<dbReference type="PANTHER" id="PTHR24342:SF20">
    <property type="entry name" value="MYOSIN LIGHT CHAIN KINASE, SMOOTH MUSCLE"/>
    <property type="match status" value="1"/>
</dbReference>
<evidence type="ECO:0000313" key="14">
    <source>
        <dbReference type="EMBL" id="QQP52216.1"/>
    </source>
</evidence>
<dbReference type="Pfam" id="PF07679">
    <property type="entry name" value="I-set"/>
    <property type="match status" value="1"/>
</dbReference>
<proteinExistence type="inferred from homology"/>
<keyword evidence="8" id="KW-0393">Immunoglobulin domain</keyword>
<dbReference type="EMBL" id="CP045892">
    <property type="protein sequence ID" value="QQP52216.1"/>
    <property type="molecule type" value="Genomic_DNA"/>
</dbReference>
<feature type="binding site" evidence="9">
    <location>
        <position position="544"/>
    </location>
    <ligand>
        <name>ATP</name>
        <dbReference type="ChEBI" id="CHEBI:30616"/>
    </ligand>
</feature>
<dbReference type="InterPro" id="IPR013783">
    <property type="entry name" value="Ig-like_fold"/>
</dbReference>
<dbReference type="SMART" id="SM00220">
    <property type="entry name" value="S_TKc"/>
    <property type="match status" value="1"/>
</dbReference>
<feature type="region of interest" description="Disordered" evidence="10">
    <location>
        <begin position="1"/>
        <end position="35"/>
    </location>
</feature>
<dbReference type="GO" id="GO:0009653">
    <property type="term" value="P:anatomical structure morphogenesis"/>
    <property type="evidence" value="ECO:0007669"/>
    <property type="project" value="UniProtKB-ARBA"/>
</dbReference>
<keyword evidence="3" id="KW-0808">Transferase</keyword>
<evidence type="ECO:0000256" key="6">
    <source>
        <dbReference type="ARBA" id="ARBA00022777"/>
    </source>
</evidence>
<dbReference type="GO" id="GO:0005634">
    <property type="term" value="C:nucleus"/>
    <property type="evidence" value="ECO:0007669"/>
    <property type="project" value="TreeGrafter"/>
</dbReference>
<dbReference type="GO" id="GO:0004674">
    <property type="term" value="F:protein serine/threonine kinase activity"/>
    <property type="evidence" value="ECO:0007669"/>
    <property type="project" value="UniProtKB-KW"/>
</dbReference>
<evidence type="ECO:0000256" key="3">
    <source>
        <dbReference type="ARBA" id="ARBA00022679"/>
    </source>
</evidence>
<keyword evidence="4" id="KW-0677">Repeat</keyword>
<dbReference type="SUPFAM" id="SSF49265">
    <property type="entry name" value="Fibronectin type III"/>
    <property type="match status" value="1"/>
</dbReference>
<dbReference type="InterPro" id="IPR000719">
    <property type="entry name" value="Prot_kinase_dom"/>
</dbReference>
<evidence type="ECO:0000256" key="9">
    <source>
        <dbReference type="PROSITE-ProRule" id="PRU10141"/>
    </source>
</evidence>
<dbReference type="GO" id="GO:0030154">
    <property type="term" value="P:cell differentiation"/>
    <property type="evidence" value="ECO:0007669"/>
    <property type="project" value="UniProtKB-ARBA"/>
</dbReference>
<feature type="compositionally biased region" description="Low complexity" evidence="10">
    <location>
        <begin position="205"/>
        <end position="216"/>
    </location>
</feature>
<dbReference type="PROSITE" id="PS50011">
    <property type="entry name" value="PROTEIN_KINASE_DOM"/>
    <property type="match status" value="1"/>
</dbReference>
<dbReference type="FunFam" id="1.10.510.10:FF:000175">
    <property type="entry name" value="Myosin light chain kinase, smooth muscle"/>
    <property type="match status" value="1"/>
</dbReference>
<name>A0A7T8HLY2_CALRO</name>
<dbReference type="InterPro" id="IPR011009">
    <property type="entry name" value="Kinase-like_dom_sf"/>
</dbReference>
<feature type="compositionally biased region" description="Polar residues" evidence="10">
    <location>
        <begin position="141"/>
        <end position="176"/>
    </location>
</feature>
<dbReference type="GO" id="GO:0043065">
    <property type="term" value="P:positive regulation of apoptotic process"/>
    <property type="evidence" value="ECO:0007669"/>
    <property type="project" value="TreeGrafter"/>
</dbReference>
<dbReference type="InterPro" id="IPR003599">
    <property type="entry name" value="Ig_sub"/>
</dbReference>
<evidence type="ECO:0008006" key="16">
    <source>
        <dbReference type="Google" id="ProtNLM"/>
    </source>
</evidence>
<evidence type="ECO:0000256" key="7">
    <source>
        <dbReference type="ARBA" id="ARBA00022840"/>
    </source>
</evidence>
<keyword evidence="5 9" id="KW-0547">Nucleotide-binding</keyword>
<dbReference type="InterPro" id="IPR017441">
    <property type="entry name" value="Protein_kinase_ATP_BS"/>
</dbReference>
<feature type="domain" description="Ig-like" evidence="12">
    <location>
        <begin position="277"/>
        <end position="367"/>
    </location>
</feature>
<dbReference type="Gene3D" id="1.10.510.10">
    <property type="entry name" value="Transferase(Phosphotransferase) domain 1"/>
    <property type="match status" value="1"/>
</dbReference>
<dbReference type="SMART" id="SM00060">
    <property type="entry name" value="FN3"/>
    <property type="match status" value="1"/>
</dbReference>
<evidence type="ECO:0000256" key="4">
    <source>
        <dbReference type="ARBA" id="ARBA00022737"/>
    </source>
</evidence>
<dbReference type="PANTHER" id="PTHR24342">
    <property type="entry name" value="SERINE/THREONINE-PROTEIN KINASE 17"/>
    <property type="match status" value="1"/>
</dbReference>
<dbReference type="CDD" id="cd00063">
    <property type="entry name" value="FN3"/>
    <property type="match status" value="1"/>
</dbReference>
<gene>
    <name evidence="14" type="ORF">FKW44_004295</name>
</gene>
<dbReference type="OrthoDB" id="10260894at2759"/>
<dbReference type="CDD" id="cd14103">
    <property type="entry name" value="STKc_MLCK"/>
    <property type="match status" value="1"/>
</dbReference>
<dbReference type="SUPFAM" id="SSF56112">
    <property type="entry name" value="Protein kinase-like (PK-like)"/>
    <property type="match status" value="1"/>
</dbReference>
<dbReference type="InterPro" id="IPR013098">
    <property type="entry name" value="Ig_I-set"/>
</dbReference>
<feature type="domain" description="Protein kinase" evidence="11">
    <location>
        <begin position="515"/>
        <end position="770"/>
    </location>
</feature>
<feature type="compositionally biased region" description="Acidic residues" evidence="10">
    <location>
        <begin position="481"/>
        <end position="493"/>
    </location>
</feature>
<dbReference type="PROSITE" id="PS50835">
    <property type="entry name" value="IG_LIKE"/>
    <property type="match status" value="1"/>
</dbReference>
<evidence type="ECO:0000256" key="2">
    <source>
        <dbReference type="ARBA" id="ARBA00022527"/>
    </source>
</evidence>
<feature type="region of interest" description="Disordered" evidence="10">
    <location>
        <begin position="466"/>
        <end position="498"/>
    </location>
</feature>
<feature type="compositionally biased region" description="Polar residues" evidence="10">
    <location>
        <begin position="353"/>
        <end position="368"/>
    </location>
</feature>
<dbReference type="InterPro" id="IPR007110">
    <property type="entry name" value="Ig-like_dom"/>
</dbReference>
<dbReference type="PROSITE" id="PS00108">
    <property type="entry name" value="PROTEIN_KINASE_ST"/>
    <property type="match status" value="1"/>
</dbReference>
<dbReference type="InterPro" id="IPR008271">
    <property type="entry name" value="Ser/Thr_kinase_AS"/>
</dbReference>
<evidence type="ECO:0000256" key="10">
    <source>
        <dbReference type="SAM" id="MobiDB-lite"/>
    </source>
</evidence>
<evidence type="ECO:0000256" key="5">
    <source>
        <dbReference type="ARBA" id="ARBA00022741"/>
    </source>
</evidence>
<dbReference type="PROSITE" id="PS00107">
    <property type="entry name" value="PROTEIN_KINASE_ATP"/>
    <property type="match status" value="1"/>
</dbReference>